<name>A0A2N0NGN2_9GLOM</name>
<evidence type="ECO:0000313" key="2">
    <source>
        <dbReference type="EMBL" id="PKB93726.1"/>
    </source>
</evidence>
<dbReference type="Proteomes" id="UP000232722">
    <property type="component" value="Unassembled WGS sequence"/>
</dbReference>
<reference evidence="2 3" key="1">
    <citation type="submission" date="2016-04" db="EMBL/GenBank/DDBJ databases">
        <title>Genome analyses suggest a sexual origin of heterokaryosis in a supposedly ancient asexual fungus.</title>
        <authorList>
            <person name="Ropars J."/>
            <person name="Sedzielewska K."/>
            <person name="Noel J."/>
            <person name="Charron P."/>
            <person name="Farinelli L."/>
            <person name="Marton T."/>
            <person name="Kruger M."/>
            <person name="Pelin A."/>
            <person name="Brachmann A."/>
            <person name="Corradi N."/>
        </authorList>
    </citation>
    <scope>NUCLEOTIDE SEQUENCE [LARGE SCALE GENOMIC DNA]</scope>
    <source>
        <strain evidence="2 3">A5</strain>
    </source>
</reference>
<gene>
    <name evidence="2" type="ORF">RhiirA5_440496</name>
</gene>
<evidence type="ECO:0000256" key="1">
    <source>
        <dbReference type="SAM" id="MobiDB-lite"/>
    </source>
</evidence>
<comment type="caution">
    <text evidence="2">The sequence shown here is derived from an EMBL/GenBank/DDBJ whole genome shotgun (WGS) entry which is preliminary data.</text>
</comment>
<dbReference type="EMBL" id="LLXJ01007389">
    <property type="protein sequence ID" value="PKB93726.1"/>
    <property type="molecule type" value="Genomic_DNA"/>
</dbReference>
<protein>
    <submittedName>
        <fullName evidence="2">Uncharacterized protein</fullName>
    </submittedName>
</protein>
<evidence type="ECO:0000313" key="3">
    <source>
        <dbReference type="Proteomes" id="UP000232722"/>
    </source>
</evidence>
<dbReference type="AlphaFoldDB" id="A0A2N0NGN2"/>
<proteinExistence type="predicted"/>
<feature type="region of interest" description="Disordered" evidence="1">
    <location>
        <begin position="1"/>
        <end position="39"/>
    </location>
</feature>
<organism evidence="2 3">
    <name type="scientific">Rhizophagus irregularis</name>
    <dbReference type="NCBI Taxonomy" id="588596"/>
    <lineage>
        <taxon>Eukaryota</taxon>
        <taxon>Fungi</taxon>
        <taxon>Fungi incertae sedis</taxon>
        <taxon>Mucoromycota</taxon>
        <taxon>Glomeromycotina</taxon>
        <taxon>Glomeromycetes</taxon>
        <taxon>Glomerales</taxon>
        <taxon>Glomeraceae</taxon>
        <taxon>Rhizophagus</taxon>
    </lineage>
</organism>
<accession>A0A2N0NGN2</accession>
<reference evidence="2 3" key="2">
    <citation type="submission" date="2017-09" db="EMBL/GenBank/DDBJ databases">
        <title>Extensive intraspecific genome diversity in a model arbuscular mycorrhizal fungus.</title>
        <authorList>
            <person name="Chen E.C."/>
            <person name="Morin E."/>
            <person name="Beaudet D."/>
            <person name="Noel J."/>
            <person name="Ndikumana S."/>
            <person name="Charron P."/>
            <person name="St-Onge C."/>
            <person name="Giorgi J."/>
            <person name="Grigoriev I.V."/>
            <person name="Roux C."/>
            <person name="Martin F.M."/>
            <person name="Corradi N."/>
        </authorList>
    </citation>
    <scope>NUCLEOTIDE SEQUENCE [LARGE SCALE GENOMIC DNA]</scope>
    <source>
        <strain evidence="2 3">A5</strain>
    </source>
</reference>
<sequence length="75" mass="8826">MRYFTSNLKQKRRRFQKVNQEGDSKVRTTNTNNQSSKKTKVAKKIKNIDKALGGIDKFTILAEIRSVDVVEWLYY</sequence>